<keyword evidence="1 6" id="KW-0698">rRNA processing</keyword>
<gene>
    <name evidence="6" type="primary">fau-1</name>
    <name evidence="9" type="ORF">DJ70_16005</name>
</gene>
<feature type="region of interest" description="Disordered" evidence="7">
    <location>
        <begin position="180"/>
        <end position="206"/>
    </location>
</feature>
<comment type="function">
    <text evidence="6">Probable RNase involved in rRNA stability through maturation and/or degradation of precursor rRNAs. Binds to RNA in loop regions with AU-rich sequences.</text>
</comment>
<evidence type="ECO:0000313" key="9">
    <source>
        <dbReference type="EMBL" id="OYR53663.1"/>
    </source>
</evidence>
<keyword evidence="10" id="KW-1185">Reference proteome</keyword>
<keyword evidence="4 6" id="KW-0378">Hydrolase</keyword>
<dbReference type="EMBL" id="NHPJ01000138">
    <property type="protein sequence ID" value="OYR53663.1"/>
    <property type="molecule type" value="Genomic_DNA"/>
</dbReference>
<organism evidence="9 10">
    <name type="scientific">Halorubrum halodurans</name>
    <dbReference type="NCBI Taxonomy" id="1383851"/>
    <lineage>
        <taxon>Archaea</taxon>
        <taxon>Methanobacteriati</taxon>
        <taxon>Methanobacteriota</taxon>
        <taxon>Stenosarchaea group</taxon>
        <taxon>Halobacteria</taxon>
        <taxon>Halobacteriales</taxon>
        <taxon>Haloferacaceae</taxon>
        <taxon>Halorubrum</taxon>
    </lineage>
</organism>
<comment type="similarity">
    <text evidence="6">Belongs to the FAU-1 family.</text>
</comment>
<dbReference type="OrthoDB" id="84798at2157"/>
<dbReference type="EC" id="3.1.26.-" evidence="6"/>
<evidence type="ECO:0000256" key="3">
    <source>
        <dbReference type="ARBA" id="ARBA00022759"/>
    </source>
</evidence>
<name>A0A256IB25_9EURY</name>
<dbReference type="InterPro" id="IPR035930">
    <property type="entry name" value="FomD-like_sf"/>
</dbReference>
<feature type="domain" description="DUF402" evidence="8">
    <location>
        <begin position="433"/>
        <end position="568"/>
    </location>
</feature>
<dbReference type="HAMAP" id="MF_01910">
    <property type="entry name" value="RNA_binding_AU_1"/>
    <property type="match status" value="1"/>
</dbReference>
<dbReference type="InterPro" id="IPR016730">
    <property type="entry name" value="RNA-bd_FAU-1"/>
</dbReference>
<evidence type="ECO:0000256" key="5">
    <source>
        <dbReference type="ARBA" id="ARBA00022884"/>
    </source>
</evidence>
<dbReference type="Proteomes" id="UP000216308">
    <property type="component" value="Unassembled WGS sequence"/>
</dbReference>
<dbReference type="GO" id="GO:0035925">
    <property type="term" value="F:mRNA 3'-UTR AU-rich region binding"/>
    <property type="evidence" value="ECO:0007669"/>
    <property type="project" value="UniProtKB-UniRule"/>
</dbReference>
<dbReference type="PANTHER" id="PTHR39159">
    <property type="match status" value="1"/>
</dbReference>
<evidence type="ECO:0000256" key="7">
    <source>
        <dbReference type="SAM" id="MobiDB-lite"/>
    </source>
</evidence>
<dbReference type="SUPFAM" id="SSF159234">
    <property type="entry name" value="FomD-like"/>
    <property type="match status" value="1"/>
</dbReference>
<dbReference type="PANTHER" id="PTHR39159:SF1">
    <property type="entry name" value="UPF0374 PROTEIN YGAC"/>
    <property type="match status" value="1"/>
</dbReference>
<sequence length="571" mass="59839">MGRRGGQCCRGGRADLLSPPRSRFRSSPRRPVGRTPEVQAVGVETPGHGCRRTTRKRERDAIEPGCAGVNVRIRGIYATALTRLLLEADHAVVDASAPIRRRFDADFPAAPPDATVTTTEDRQGVGVAGDPDAVATLRELLVDVGIDALAWADPTPVGTVLDGEVAETLGGGAVLDLAAGSGDGDGADDETAGGDAPVPNAPTEGYLPYGNVDARVETGDRVRVQVRSSAAPWESRRPELDAALRVGTGLVTLEPGSGTRVDVRDDEAARELAGMTELLGIEPPTGWRAVWGPAALDADVDDLEAGLERAVSEAERLAEAVGDGTDPETDGLGLLGDAAETRPEPLARPNAGAWIRFGRASRFALDAVRREVTATMPGHHRIKAGSESASAGVDFAEAICDPDPDADFPVSAVRDAFGPTEGDRLRLEHGKPDGRLITLGEGTVTAVDDDGSVGVEREMTPGGDYDGLGTRREAGDVATTSLKEGRWWYPTTYRGSDGTVKGTYVNVCTPVEILPDAARYVDLHVDVIKHPDGTVERVDDDALDRSVAAGHVPPALAEKARSVAAALEGAL</sequence>
<protein>
    <recommendedName>
        <fullName evidence="6">Probable ribonuclease FAU-1</fullName>
        <ecNumber evidence="6">3.1.26.-</ecNumber>
    </recommendedName>
    <alternativeName>
        <fullName evidence="6">RNA-binding protein FAU-1</fullName>
    </alternativeName>
</protein>
<dbReference type="AlphaFoldDB" id="A0A256IB25"/>
<evidence type="ECO:0000259" key="8">
    <source>
        <dbReference type="Pfam" id="PF04167"/>
    </source>
</evidence>
<dbReference type="Pfam" id="PF04167">
    <property type="entry name" value="DUF402"/>
    <property type="match status" value="1"/>
</dbReference>
<comment type="caution">
    <text evidence="9">The sequence shown here is derived from an EMBL/GenBank/DDBJ whole genome shotgun (WGS) entry which is preliminary data.</text>
</comment>
<reference evidence="9 10" key="1">
    <citation type="journal article" date="2014" name="Front. Microbiol.">
        <title>Population and genomic analysis of the genus Halorubrum.</title>
        <authorList>
            <person name="Fullmer M.S."/>
            <person name="Soucy S.M."/>
            <person name="Swithers K.S."/>
            <person name="Makkay A.M."/>
            <person name="Wheeler R."/>
            <person name="Ventosa A."/>
            <person name="Gogarten J.P."/>
            <person name="Papke R.T."/>
        </authorList>
    </citation>
    <scope>NUCLEOTIDE SEQUENCE [LARGE SCALE GENOMIC DNA]</scope>
    <source>
        <strain evidence="9 10">Cb34</strain>
    </source>
</reference>
<dbReference type="GO" id="GO:0006364">
    <property type="term" value="P:rRNA processing"/>
    <property type="evidence" value="ECO:0007669"/>
    <property type="project" value="UniProtKB-UniRule"/>
</dbReference>
<keyword evidence="2 6" id="KW-0540">Nuclease</keyword>
<evidence type="ECO:0000256" key="4">
    <source>
        <dbReference type="ARBA" id="ARBA00022801"/>
    </source>
</evidence>
<keyword evidence="5 6" id="KW-0694">RNA-binding</keyword>
<dbReference type="Gene3D" id="2.40.380.10">
    <property type="entry name" value="FomD-like"/>
    <property type="match status" value="1"/>
</dbReference>
<keyword evidence="3 6" id="KW-0255">Endonuclease</keyword>
<dbReference type="InterPro" id="IPR007295">
    <property type="entry name" value="DUF402"/>
</dbReference>
<evidence type="ECO:0000256" key="2">
    <source>
        <dbReference type="ARBA" id="ARBA00022722"/>
    </source>
</evidence>
<evidence type="ECO:0000313" key="10">
    <source>
        <dbReference type="Proteomes" id="UP000216308"/>
    </source>
</evidence>
<accession>A0A256IB25</accession>
<dbReference type="InterPro" id="IPR050212">
    <property type="entry name" value="Ntdp-like"/>
</dbReference>
<feature type="region of interest" description="Disordered" evidence="7">
    <location>
        <begin position="1"/>
        <end position="36"/>
    </location>
</feature>
<feature type="compositionally biased region" description="Basic residues" evidence="7">
    <location>
        <begin position="22"/>
        <end position="32"/>
    </location>
</feature>
<dbReference type="GO" id="GO:0016891">
    <property type="term" value="F:RNA endonuclease activity producing 5'-phosphomonoesters, hydrolytic mechanism"/>
    <property type="evidence" value="ECO:0007669"/>
    <property type="project" value="UniProtKB-UniRule"/>
</dbReference>
<proteinExistence type="inferred from homology"/>
<evidence type="ECO:0000256" key="1">
    <source>
        <dbReference type="ARBA" id="ARBA00022552"/>
    </source>
</evidence>
<evidence type="ECO:0000256" key="6">
    <source>
        <dbReference type="HAMAP-Rule" id="MF_01910"/>
    </source>
</evidence>